<evidence type="ECO:0000313" key="1">
    <source>
        <dbReference type="EMBL" id="KAK3290085.1"/>
    </source>
</evidence>
<dbReference type="Proteomes" id="UP001190700">
    <property type="component" value="Unassembled WGS sequence"/>
</dbReference>
<comment type="caution">
    <text evidence="1">The sequence shown here is derived from an EMBL/GenBank/DDBJ whole genome shotgun (WGS) entry which is preliminary data.</text>
</comment>
<keyword evidence="2" id="KW-1185">Reference proteome</keyword>
<sequence length="126" mass="14014">MGNEDTAATLFAKLVSALQEAFTAKDVAFTSLFTLDAATETRTSDLLGVEVLANEDPQDAIADFNLQRPKSDRTQIRKEREMHELYVYPIPSPLLYHLFRGLQFGKQAQEQHSATSAGVCQEPPSR</sequence>
<evidence type="ECO:0000313" key="2">
    <source>
        <dbReference type="Proteomes" id="UP001190700"/>
    </source>
</evidence>
<accession>A0AAE0H5H5</accession>
<dbReference type="EMBL" id="LGRX02000005">
    <property type="protein sequence ID" value="KAK3290085.1"/>
    <property type="molecule type" value="Genomic_DNA"/>
</dbReference>
<dbReference type="AlphaFoldDB" id="A0AAE0H5H5"/>
<name>A0AAE0H5H5_9CHLO</name>
<protein>
    <submittedName>
        <fullName evidence="1">Uncharacterized protein</fullName>
    </submittedName>
</protein>
<reference evidence="1 2" key="1">
    <citation type="journal article" date="2015" name="Genome Biol. Evol.">
        <title>Comparative Genomics of a Bacterivorous Green Alga Reveals Evolutionary Causalities and Consequences of Phago-Mixotrophic Mode of Nutrition.</title>
        <authorList>
            <person name="Burns J.A."/>
            <person name="Paasch A."/>
            <person name="Narechania A."/>
            <person name="Kim E."/>
        </authorList>
    </citation>
    <scope>NUCLEOTIDE SEQUENCE [LARGE SCALE GENOMIC DNA]</scope>
    <source>
        <strain evidence="1 2">PLY_AMNH</strain>
    </source>
</reference>
<organism evidence="1 2">
    <name type="scientific">Cymbomonas tetramitiformis</name>
    <dbReference type="NCBI Taxonomy" id="36881"/>
    <lineage>
        <taxon>Eukaryota</taxon>
        <taxon>Viridiplantae</taxon>
        <taxon>Chlorophyta</taxon>
        <taxon>Pyramimonadophyceae</taxon>
        <taxon>Pyramimonadales</taxon>
        <taxon>Pyramimonadaceae</taxon>
        <taxon>Cymbomonas</taxon>
    </lineage>
</organism>
<gene>
    <name evidence="1" type="ORF">CYMTET_2553</name>
</gene>
<proteinExistence type="predicted"/>